<dbReference type="EMBL" id="VSRR010017221">
    <property type="protein sequence ID" value="MPC60143.1"/>
    <property type="molecule type" value="Genomic_DNA"/>
</dbReference>
<sequence>MTEADEDLHGSPSVTLHKLHSFEFAASPKKYTRPWRKRHACSFTYPSNQEAACSPGRPPGRERGRKRGEGSWKRKEWRAGEGVEGWMERVGSCHSGSSNVANPEVNKISPKQSAEIAQVSLYNTNMSHANYAWRCMRGCSSA</sequence>
<dbReference type="Proteomes" id="UP000324222">
    <property type="component" value="Unassembled WGS sequence"/>
</dbReference>
<reference evidence="2 3" key="1">
    <citation type="submission" date="2019-05" db="EMBL/GenBank/DDBJ databases">
        <title>Another draft genome of Portunus trituberculatus and its Hox gene families provides insights of decapod evolution.</title>
        <authorList>
            <person name="Jeong J.-H."/>
            <person name="Song I."/>
            <person name="Kim S."/>
            <person name="Choi T."/>
            <person name="Kim D."/>
            <person name="Ryu S."/>
            <person name="Kim W."/>
        </authorList>
    </citation>
    <scope>NUCLEOTIDE SEQUENCE [LARGE SCALE GENOMIC DNA]</scope>
    <source>
        <tissue evidence="2">Muscle</tissue>
    </source>
</reference>
<evidence type="ECO:0000313" key="3">
    <source>
        <dbReference type="Proteomes" id="UP000324222"/>
    </source>
</evidence>
<dbReference type="AlphaFoldDB" id="A0A5B7GR95"/>
<feature type="region of interest" description="Disordered" evidence="1">
    <location>
        <begin position="47"/>
        <end position="78"/>
    </location>
</feature>
<organism evidence="2 3">
    <name type="scientific">Portunus trituberculatus</name>
    <name type="common">Swimming crab</name>
    <name type="synonym">Neptunus trituberculatus</name>
    <dbReference type="NCBI Taxonomy" id="210409"/>
    <lineage>
        <taxon>Eukaryota</taxon>
        <taxon>Metazoa</taxon>
        <taxon>Ecdysozoa</taxon>
        <taxon>Arthropoda</taxon>
        <taxon>Crustacea</taxon>
        <taxon>Multicrustacea</taxon>
        <taxon>Malacostraca</taxon>
        <taxon>Eumalacostraca</taxon>
        <taxon>Eucarida</taxon>
        <taxon>Decapoda</taxon>
        <taxon>Pleocyemata</taxon>
        <taxon>Brachyura</taxon>
        <taxon>Eubrachyura</taxon>
        <taxon>Portunoidea</taxon>
        <taxon>Portunidae</taxon>
        <taxon>Portuninae</taxon>
        <taxon>Portunus</taxon>
    </lineage>
</organism>
<evidence type="ECO:0000256" key="1">
    <source>
        <dbReference type="SAM" id="MobiDB-lite"/>
    </source>
</evidence>
<proteinExistence type="predicted"/>
<comment type="caution">
    <text evidence="2">The sequence shown here is derived from an EMBL/GenBank/DDBJ whole genome shotgun (WGS) entry which is preliminary data.</text>
</comment>
<name>A0A5B7GR95_PORTR</name>
<gene>
    <name evidence="2" type="ORF">E2C01_054181</name>
</gene>
<accession>A0A5B7GR95</accession>
<evidence type="ECO:0000313" key="2">
    <source>
        <dbReference type="EMBL" id="MPC60143.1"/>
    </source>
</evidence>
<keyword evidence="3" id="KW-1185">Reference proteome</keyword>
<feature type="compositionally biased region" description="Basic and acidic residues" evidence="1">
    <location>
        <begin position="59"/>
        <end position="78"/>
    </location>
</feature>
<protein>
    <submittedName>
        <fullName evidence="2">Uncharacterized protein</fullName>
    </submittedName>
</protein>